<name>A0A1X0NEI1_9TRYP</name>
<protein>
    <submittedName>
        <fullName evidence="1">Uncharacterized protein</fullName>
    </submittedName>
</protein>
<sequence length="103" mass="11453">MRASFRCRTESGEPVGFTRLPMGCKCGPGVLNTITRVLAGDPLLALPMQASLKKLKVHVWIYDIRISSLREKVEVWGTKSRITCKAVGPLLGSNTFKQRNMFS</sequence>
<evidence type="ECO:0000313" key="1">
    <source>
        <dbReference type="EMBL" id="ORC82347.1"/>
    </source>
</evidence>
<proteinExistence type="predicted"/>
<dbReference type="GeneID" id="39991292"/>
<dbReference type="VEuPathDB" id="TriTrypDB:TM35_000931050"/>
<reference evidence="1 2" key="1">
    <citation type="submission" date="2017-03" db="EMBL/GenBank/DDBJ databases">
        <title>An alternative strategy for trypanosome survival in the mammalian bloodstream revealed through genome and transcriptome analysis of the ubiquitous bovine parasite Trypanosoma (Megatrypanum) theileri.</title>
        <authorList>
            <person name="Kelly S."/>
            <person name="Ivens A."/>
            <person name="Mott A."/>
            <person name="O'Neill E."/>
            <person name="Emms D."/>
            <person name="Macleod O."/>
            <person name="Voorheis P."/>
            <person name="Matthews J."/>
            <person name="Matthews K."/>
            <person name="Carrington M."/>
        </authorList>
    </citation>
    <scope>NUCLEOTIDE SEQUENCE [LARGE SCALE GENOMIC DNA]</scope>
    <source>
        <strain evidence="1">Edinburgh</strain>
    </source>
</reference>
<dbReference type="AlphaFoldDB" id="A0A1X0NEI1"/>
<gene>
    <name evidence="1" type="ORF">TM35_000931050</name>
</gene>
<evidence type="ECO:0000313" key="2">
    <source>
        <dbReference type="Proteomes" id="UP000192257"/>
    </source>
</evidence>
<organism evidence="1 2">
    <name type="scientific">Trypanosoma theileri</name>
    <dbReference type="NCBI Taxonomy" id="67003"/>
    <lineage>
        <taxon>Eukaryota</taxon>
        <taxon>Discoba</taxon>
        <taxon>Euglenozoa</taxon>
        <taxon>Kinetoplastea</taxon>
        <taxon>Metakinetoplastina</taxon>
        <taxon>Trypanosomatida</taxon>
        <taxon>Trypanosomatidae</taxon>
        <taxon>Trypanosoma</taxon>
    </lineage>
</organism>
<dbReference type="EMBL" id="NBCO01000093">
    <property type="protein sequence ID" value="ORC82347.1"/>
    <property type="molecule type" value="Genomic_DNA"/>
</dbReference>
<accession>A0A1X0NEI1</accession>
<comment type="caution">
    <text evidence="1">The sequence shown here is derived from an EMBL/GenBank/DDBJ whole genome shotgun (WGS) entry which is preliminary data.</text>
</comment>
<dbReference type="RefSeq" id="XP_028877191.1">
    <property type="nucleotide sequence ID" value="XM_029031512.1"/>
</dbReference>
<dbReference type="Proteomes" id="UP000192257">
    <property type="component" value="Unassembled WGS sequence"/>
</dbReference>
<keyword evidence="2" id="KW-1185">Reference proteome</keyword>